<dbReference type="SUPFAM" id="SSF52540">
    <property type="entry name" value="P-loop containing nucleoside triphosphate hydrolases"/>
    <property type="match status" value="1"/>
</dbReference>
<keyword evidence="3 10" id="KW-0067">ATP-binding</keyword>
<dbReference type="Proteomes" id="UP000284267">
    <property type="component" value="Unassembled WGS sequence"/>
</dbReference>
<dbReference type="Gene3D" id="3.40.50.300">
    <property type="entry name" value="P-loop containing nucleotide triphosphate hydrolases"/>
    <property type="match status" value="1"/>
</dbReference>
<dbReference type="PANTHER" id="PTHR24220">
    <property type="entry name" value="IMPORT ATP-BINDING PROTEIN"/>
    <property type="match status" value="1"/>
</dbReference>
<dbReference type="Proteomes" id="UP000283585">
    <property type="component" value="Unassembled WGS sequence"/>
</dbReference>
<evidence type="ECO:0000313" key="10">
    <source>
        <dbReference type="EMBL" id="RHE39100.1"/>
    </source>
</evidence>
<dbReference type="Proteomes" id="UP000285839">
    <property type="component" value="Unassembled WGS sequence"/>
</dbReference>
<evidence type="ECO:0000256" key="2">
    <source>
        <dbReference type="ARBA" id="ARBA00022741"/>
    </source>
</evidence>
<dbReference type="EMBL" id="QROE01000013">
    <property type="protein sequence ID" value="RHK92073.1"/>
    <property type="molecule type" value="Genomic_DNA"/>
</dbReference>
<evidence type="ECO:0000313" key="15">
    <source>
        <dbReference type="Proteomes" id="UP000283585"/>
    </source>
</evidence>
<dbReference type="CDD" id="cd03255">
    <property type="entry name" value="ABC_MJ0796_LolCDE_FtsE"/>
    <property type="match status" value="1"/>
</dbReference>
<dbReference type="InterPro" id="IPR003593">
    <property type="entry name" value="AAA+_ATPase"/>
</dbReference>
<dbReference type="EMBL" id="QSJW01000002">
    <property type="protein sequence ID" value="RHE15064.1"/>
    <property type="molecule type" value="Genomic_DNA"/>
</dbReference>
<dbReference type="InterPro" id="IPR017871">
    <property type="entry name" value="ABC_transporter-like_CS"/>
</dbReference>
<evidence type="ECO:0000313" key="17">
    <source>
        <dbReference type="Proteomes" id="UP000283928"/>
    </source>
</evidence>
<evidence type="ECO:0000313" key="20">
    <source>
        <dbReference type="Proteomes" id="UP000284267"/>
    </source>
</evidence>
<dbReference type="GeneID" id="86193148"/>
<dbReference type="EMBL" id="QRSS01000006">
    <property type="protein sequence ID" value="RGQ05533.1"/>
    <property type="molecule type" value="Genomic_DNA"/>
</dbReference>
<evidence type="ECO:0000256" key="1">
    <source>
        <dbReference type="ARBA" id="ARBA00022448"/>
    </source>
</evidence>
<protein>
    <submittedName>
        <fullName evidence="10">ABC transporter ATP-binding protein</fullName>
    </submittedName>
</protein>
<dbReference type="RefSeq" id="WP_005422944.1">
    <property type="nucleotide sequence ID" value="NZ_CABJDZ010000013.1"/>
</dbReference>
<evidence type="ECO:0000259" key="4">
    <source>
        <dbReference type="PROSITE" id="PS50893"/>
    </source>
</evidence>
<dbReference type="Pfam" id="PF00005">
    <property type="entry name" value="ABC_tran"/>
    <property type="match status" value="1"/>
</dbReference>
<dbReference type="SMART" id="SM00382">
    <property type="entry name" value="AAA"/>
    <property type="match status" value="1"/>
</dbReference>
<dbReference type="InterPro" id="IPR017911">
    <property type="entry name" value="MacB-like_ATP-bd"/>
</dbReference>
<evidence type="ECO:0000313" key="12">
    <source>
        <dbReference type="EMBL" id="RHH21393.1"/>
    </source>
</evidence>
<keyword evidence="2" id="KW-0547">Nucleotide-binding</keyword>
<evidence type="ECO:0000313" key="14">
    <source>
        <dbReference type="Proteomes" id="UP000261222"/>
    </source>
</evidence>
<evidence type="ECO:0000313" key="8">
    <source>
        <dbReference type="EMBL" id="RGS70158.1"/>
    </source>
</evidence>
<dbReference type="GO" id="GO:0005524">
    <property type="term" value="F:ATP binding"/>
    <property type="evidence" value="ECO:0007669"/>
    <property type="project" value="UniProtKB-KW"/>
</dbReference>
<evidence type="ECO:0000256" key="3">
    <source>
        <dbReference type="ARBA" id="ARBA00022840"/>
    </source>
</evidence>
<dbReference type="Proteomes" id="UP000284242">
    <property type="component" value="Unassembled WGS sequence"/>
</dbReference>
<evidence type="ECO:0000313" key="22">
    <source>
        <dbReference type="Proteomes" id="UP000285839"/>
    </source>
</evidence>
<dbReference type="InterPro" id="IPR027417">
    <property type="entry name" value="P-loop_NTPase"/>
</dbReference>
<dbReference type="PROSITE" id="PS00211">
    <property type="entry name" value="ABC_TRANSPORTER_1"/>
    <property type="match status" value="1"/>
</dbReference>
<evidence type="ECO:0000313" key="18">
    <source>
        <dbReference type="Proteomes" id="UP000284024"/>
    </source>
</evidence>
<accession>A0A396FYA5</accession>
<dbReference type="PROSITE" id="PS50893">
    <property type="entry name" value="ABC_TRANSPORTER_2"/>
    <property type="match status" value="1"/>
</dbReference>
<dbReference type="Proteomes" id="UP000261222">
    <property type="component" value="Unassembled WGS sequence"/>
</dbReference>
<dbReference type="EMBL" id="QRJH01000001">
    <property type="protein sequence ID" value="RHH21393.1"/>
    <property type="molecule type" value="Genomic_DNA"/>
</dbReference>
<dbReference type="GO" id="GO:0016887">
    <property type="term" value="F:ATP hydrolysis activity"/>
    <property type="evidence" value="ECO:0007669"/>
    <property type="project" value="InterPro"/>
</dbReference>
<dbReference type="EMBL" id="QSUB01000001">
    <property type="protein sequence ID" value="RGN07462.1"/>
    <property type="molecule type" value="Genomic_DNA"/>
</dbReference>
<gene>
    <name evidence="13" type="ORF">DW040_17260</name>
    <name evidence="12" type="ORF">DW222_02895</name>
    <name evidence="11" type="ORF">DW723_06020</name>
    <name evidence="10" type="ORF">DW740_12275</name>
    <name evidence="9" type="ORF">DW767_04635</name>
    <name evidence="8" type="ORF">DWX77_13755</name>
    <name evidence="7" type="ORF">DWY46_02770</name>
    <name evidence="6" type="ORF">DWZ12_06435</name>
    <name evidence="5" type="ORF">DXB81_02750</name>
</gene>
<dbReference type="Proteomes" id="UP000284024">
    <property type="component" value="Unassembled WGS sequence"/>
</dbReference>
<dbReference type="Proteomes" id="UP000283745">
    <property type="component" value="Unassembled WGS sequence"/>
</dbReference>
<evidence type="ECO:0000313" key="5">
    <source>
        <dbReference type="EMBL" id="RGN07462.1"/>
    </source>
</evidence>
<organism evidence="10 16">
    <name type="scientific">Blautia obeum</name>
    <dbReference type="NCBI Taxonomy" id="40520"/>
    <lineage>
        <taxon>Bacteria</taxon>
        <taxon>Bacillati</taxon>
        <taxon>Bacillota</taxon>
        <taxon>Clostridia</taxon>
        <taxon>Lachnospirales</taxon>
        <taxon>Lachnospiraceae</taxon>
        <taxon>Blautia</taxon>
    </lineage>
</organism>
<dbReference type="EMBL" id="QRUH01000002">
    <property type="protein sequence ID" value="RGR50332.1"/>
    <property type="molecule type" value="Genomic_DNA"/>
</dbReference>
<evidence type="ECO:0000313" key="9">
    <source>
        <dbReference type="EMBL" id="RHE15064.1"/>
    </source>
</evidence>
<dbReference type="GO" id="GO:0022857">
    <property type="term" value="F:transmembrane transporter activity"/>
    <property type="evidence" value="ECO:0007669"/>
    <property type="project" value="TreeGrafter"/>
</dbReference>
<dbReference type="InterPro" id="IPR003439">
    <property type="entry name" value="ABC_transporter-like_ATP-bd"/>
</dbReference>
<dbReference type="EMBL" id="QSKO01000006">
    <property type="protein sequence ID" value="RHE76209.1"/>
    <property type="molecule type" value="Genomic_DNA"/>
</dbReference>
<evidence type="ECO:0000313" key="16">
    <source>
        <dbReference type="Proteomes" id="UP000283745"/>
    </source>
</evidence>
<evidence type="ECO:0000313" key="13">
    <source>
        <dbReference type="EMBL" id="RHK92073.1"/>
    </source>
</evidence>
<dbReference type="Proteomes" id="UP000284644">
    <property type="component" value="Unassembled WGS sequence"/>
</dbReference>
<dbReference type="Proteomes" id="UP000283928">
    <property type="component" value="Unassembled WGS sequence"/>
</dbReference>
<dbReference type="EMBL" id="QSKF01000009">
    <property type="protein sequence ID" value="RHE39100.1"/>
    <property type="molecule type" value="Genomic_DNA"/>
</dbReference>
<feature type="domain" description="ABC transporter" evidence="4">
    <location>
        <begin position="10"/>
        <end position="235"/>
    </location>
</feature>
<proteinExistence type="predicted"/>
<evidence type="ECO:0000313" key="7">
    <source>
        <dbReference type="EMBL" id="RGR50332.1"/>
    </source>
</evidence>
<comment type="caution">
    <text evidence="10">The sequence shown here is derived from an EMBL/GenBank/DDBJ whole genome shotgun (WGS) entry which is preliminary data.</text>
</comment>
<evidence type="ECO:0000313" key="11">
    <source>
        <dbReference type="EMBL" id="RHE76209.1"/>
    </source>
</evidence>
<evidence type="ECO:0000313" key="19">
    <source>
        <dbReference type="Proteomes" id="UP000284242"/>
    </source>
</evidence>
<reference evidence="14 15" key="1">
    <citation type="submission" date="2018-08" db="EMBL/GenBank/DDBJ databases">
        <title>A genome reference for cultivated species of the human gut microbiota.</title>
        <authorList>
            <person name="Zou Y."/>
            <person name="Xue W."/>
            <person name="Luo G."/>
        </authorList>
    </citation>
    <scope>NUCLEOTIDE SEQUENCE [LARGE SCALE GENOMIC DNA]</scope>
    <source>
        <strain evidence="8 19">AF21-24</strain>
        <strain evidence="7 22">AF25-21</strain>
        <strain evidence="6 15">AF29-2BH</strain>
        <strain evidence="13 20">AF39-4</strain>
        <strain evidence="12 18">AM18-2AC</strain>
        <strain evidence="11 17">AM27-32LB</strain>
        <strain evidence="10 16">AM28-23</strain>
        <strain evidence="9 21">AM29-25AC</strain>
        <strain evidence="5 14">OM06-11AA</strain>
    </source>
</reference>
<sequence>MEKTNGGNLIQIKNLVATVNLNNGDTLVTVNKANMELKRGNSYAIVGKSGSGKTSLISIIGLLNHSYQGEFLYNGMSVSTLTDSQLSMLRASNIGFVFQNYSLIKHLRVWENIELPLLYSKKKMNTRQRKEAIRNLLQSVGLEGKENDYPSNLSGGEQQRVAIARALAVSPEAILCDEPTGALDKKTGKQIMDLLHQVVLKNGIMLLIVTHDLDIAKTCNTIFEMDGGRLQCVKYDS</sequence>
<dbReference type="InterPro" id="IPR015854">
    <property type="entry name" value="ABC_transpr_LolD-like"/>
</dbReference>
<keyword evidence="1" id="KW-0813">Transport</keyword>
<dbReference type="AlphaFoldDB" id="A0A396FYA5"/>
<evidence type="ECO:0000313" key="21">
    <source>
        <dbReference type="Proteomes" id="UP000284644"/>
    </source>
</evidence>
<dbReference type="PANTHER" id="PTHR24220:SF86">
    <property type="entry name" value="ABC TRANSPORTER ABCH.1"/>
    <property type="match status" value="1"/>
</dbReference>
<dbReference type="GO" id="GO:0005886">
    <property type="term" value="C:plasma membrane"/>
    <property type="evidence" value="ECO:0007669"/>
    <property type="project" value="TreeGrafter"/>
</dbReference>
<evidence type="ECO:0000313" key="6">
    <source>
        <dbReference type="EMBL" id="RGQ05533.1"/>
    </source>
</evidence>
<dbReference type="EMBL" id="QRVV01000058">
    <property type="protein sequence ID" value="RGS70158.1"/>
    <property type="molecule type" value="Genomic_DNA"/>
</dbReference>
<name>A0A396FYA5_9FIRM</name>